<feature type="transmembrane region" description="Helical" evidence="6">
    <location>
        <begin position="351"/>
        <end position="375"/>
    </location>
</feature>
<feature type="transmembrane region" description="Helical" evidence="6">
    <location>
        <begin position="763"/>
        <end position="788"/>
    </location>
</feature>
<feature type="transmembrane region" description="Helical" evidence="6">
    <location>
        <begin position="408"/>
        <end position="429"/>
    </location>
</feature>
<evidence type="ECO:0000256" key="1">
    <source>
        <dbReference type="ARBA" id="ARBA00004651"/>
    </source>
</evidence>
<feature type="transmembrane region" description="Helical" evidence="6">
    <location>
        <begin position="12"/>
        <end position="36"/>
    </location>
</feature>
<keyword evidence="2" id="KW-1003">Cell membrane</keyword>
<reference evidence="8 9" key="1">
    <citation type="submission" date="2020-04" db="EMBL/GenBank/DDBJ databases">
        <title>Thermobifida alba genome sequencing and assembly.</title>
        <authorList>
            <person name="Luzics S."/>
            <person name="Horvath B."/>
            <person name="Nagy I."/>
            <person name="Toth A."/>
            <person name="Nagy I."/>
            <person name="Kukolya J."/>
        </authorList>
    </citation>
    <scope>NUCLEOTIDE SEQUENCE [LARGE SCALE GENOMIC DNA]</scope>
    <source>
        <strain evidence="8 9">DSM 43795</strain>
    </source>
</reference>
<feature type="domain" description="ABC3 transporter permease C-terminal" evidence="7">
    <location>
        <begin position="264"/>
        <end position="385"/>
    </location>
</feature>
<dbReference type="InterPro" id="IPR003838">
    <property type="entry name" value="ABC3_permease_C"/>
</dbReference>
<dbReference type="EMBL" id="CP051627">
    <property type="protein sequence ID" value="UPT21050.1"/>
    <property type="molecule type" value="Genomic_DNA"/>
</dbReference>
<evidence type="ECO:0000256" key="5">
    <source>
        <dbReference type="ARBA" id="ARBA00023136"/>
    </source>
</evidence>
<name>A0ABY4L422_THEAE</name>
<keyword evidence="9" id="KW-1185">Reference proteome</keyword>
<evidence type="ECO:0000313" key="9">
    <source>
        <dbReference type="Proteomes" id="UP000832041"/>
    </source>
</evidence>
<feature type="transmembrane region" description="Helical" evidence="6">
    <location>
        <begin position="808"/>
        <end position="827"/>
    </location>
</feature>
<evidence type="ECO:0000256" key="4">
    <source>
        <dbReference type="ARBA" id="ARBA00022989"/>
    </source>
</evidence>
<dbReference type="Proteomes" id="UP000832041">
    <property type="component" value="Chromosome"/>
</dbReference>
<protein>
    <submittedName>
        <fullName evidence="8">FtsX-like permease family protein</fullName>
    </submittedName>
</protein>
<organism evidence="8 9">
    <name type="scientific">Thermobifida alba</name>
    <name type="common">Thermomonospora alba</name>
    <dbReference type="NCBI Taxonomy" id="53522"/>
    <lineage>
        <taxon>Bacteria</taxon>
        <taxon>Bacillati</taxon>
        <taxon>Actinomycetota</taxon>
        <taxon>Actinomycetes</taxon>
        <taxon>Streptosporangiales</taxon>
        <taxon>Nocardiopsidaceae</taxon>
        <taxon>Thermobifida</taxon>
    </lineage>
</organism>
<feature type="transmembrane region" description="Helical" evidence="6">
    <location>
        <begin position="435"/>
        <end position="460"/>
    </location>
</feature>
<evidence type="ECO:0000256" key="3">
    <source>
        <dbReference type="ARBA" id="ARBA00022692"/>
    </source>
</evidence>
<feature type="transmembrane region" description="Helical" evidence="6">
    <location>
        <begin position="305"/>
        <end position="331"/>
    </location>
</feature>
<dbReference type="InterPro" id="IPR038766">
    <property type="entry name" value="Membrane_comp_ABC_pdt"/>
</dbReference>
<proteinExistence type="predicted"/>
<keyword evidence="3 6" id="KW-0812">Transmembrane</keyword>
<feature type="transmembrane region" description="Helical" evidence="6">
    <location>
        <begin position="488"/>
        <end position="508"/>
    </location>
</feature>
<accession>A0ABY4L422</accession>
<feature type="transmembrane region" description="Helical" evidence="6">
    <location>
        <begin position="714"/>
        <end position="742"/>
    </location>
</feature>
<dbReference type="RefSeq" id="WP_248593353.1">
    <property type="nucleotide sequence ID" value="NZ_BAABEB010000027.1"/>
</dbReference>
<comment type="subcellular location">
    <subcellularLocation>
        <location evidence="1">Cell membrane</location>
        <topology evidence="1">Multi-pass membrane protein</topology>
    </subcellularLocation>
</comment>
<evidence type="ECO:0000256" key="6">
    <source>
        <dbReference type="SAM" id="Phobius"/>
    </source>
</evidence>
<keyword evidence="5 6" id="KW-0472">Membrane</keyword>
<sequence length="842" mass="85725">MLHTALAGLRASWGRLTATILAIVMGVVFTTGTLVFGDTLNESFAVQAMGSMDRVDVIAFPAEETGEEDAEPPLLDDAALRGVRALPEVAAATGVVMASAPLLDADGRALGSFPTLGVSVGGDVARYEAAEGRLPENGDEVALATLTANQSGFGVGDTVTVVAPDGAEHEFTVTGLVDFGLDGQVSYRGAVAFTLDAAQRMTGVEEYAEIHVRAAEGVPVAEAESAVAAALGDAAEVSTGQEYGEELAASAGAQAGVFTTALLLFAAVAVFVSVLVIHNTFTILIAQRQREMALLRCVGATRGQVFRAVLLEALVVGLVSSALGVAAGIALGWAGFTVGASYLDASASPGVVVTATPIVVGLLVGTLASVVSALLPAVRATRVPPLAALRTSALTEEPNRRVGWVRTAVGLLFLLLSAALLAAALTMGASQTSMMLVVASGMVCFVGVVAFSPLLVRGVVALLGRPLRRAGVPSSLAVDNALRAPRRAAAAMIALTVGATLITGYSAISTSMRATLETQLDEQFPVDYMLFSQWNPDSADEAAALPASVAAELESSPAVDRVFTERTANDEEGVFVTAYPGAELGVDVGGGAKEGDTGDVASGAVAVTENVADRLGVGFGDPLPLRTAAGELSPTVVAILPDGGAIYGVVTSVEDFEQLFPDVPDTGAYVKAAEGASLRETADAVNAAVADHPAIQVSSVAEIKSEFEGMLNSLFLAVLALLGLAILIAVFGVANTMALSVLERRRESALLRALGLTRPQLRRMLAVEAVLISVVGGVLGVALGLLFAWAAGSTTLVGLVFSPPVAEIAGLLAVAVLAGLLASVLPARRASRVSITAELADQ</sequence>
<feature type="domain" description="ABC3 transporter permease C-terminal" evidence="7">
    <location>
        <begin position="721"/>
        <end position="834"/>
    </location>
</feature>
<evidence type="ECO:0000313" key="8">
    <source>
        <dbReference type="EMBL" id="UPT21050.1"/>
    </source>
</evidence>
<keyword evidence="4 6" id="KW-1133">Transmembrane helix</keyword>
<dbReference type="Pfam" id="PF02687">
    <property type="entry name" value="FtsX"/>
    <property type="match status" value="2"/>
</dbReference>
<gene>
    <name evidence="8" type="ORF">FOF52_08825</name>
</gene>
<evidence type="ECO:0000259" key="7">
    <source>
        <dbReference type="Pfam" id="PF02687"/>
    </source>
</evidence>
<evidence type="ECO:0000256" key="2">
    <source>
        <dbReference type="ARBA" id="ARBA00022475"/>
    </source>
</evidence>
<feature type="transmembrane region" description="Helical" evidence="6">
    <location>
        <begin position="262"/>
        <end position="285"/>
    </location>
</feature>
<dbReference type="PANTHER" id="PTHR30287:SF2">
    <property type="entry name" value="BLL1001 PROTEIN"/>
    <property type="match status" value="1"/>
</dbReference>
<dbReference type="PANTHER" id="PTHR30287">
    <property type="entry name" value="MEMBRANE COMPONENT OF PREDICTED ABC SUPERFAMILY METABOLITE UPTAKE TRANSPORTER"/>
    <property type="match status" value="1"/>
</dbReference>